<dbReference type="EC" id="3.5.4.27" evidence="3"/>
<evidence type="ECO:0000256" key="8">
    <source>
        <dbReference type="ARBA" id="ARBA00030468"/>
    </source>
</evidence>
<dbReference type="EMBL" id="VSSQ01098989">
    <property type="protein sequence ID" value="MPN41739.1"/>
    <property type="molecule type" value="Genomic_DNA"/>
</dbReference>
<comment type="caution">
    <text evidence="10">The sequence shown here is derived from an EMBL/GenBank/DDBJ whole genome shotgun (WGS) entry which is preliminary data.</text>
</comment>
<evidence type="ECO:0000256" key="5">
    <source>
        <dbReference type="ARBA" id="ARBA00022490"/>
    </source>
</evidence>
<organism evidence="10">
    <name type="scientific">bioreactor metagenome</name>
    <dbReference type="NCBI Taxonomy" id="1076179"/>
    <lineage>
        <taxon>unclassified sequences</taxon>
        <taxon>metagenomes</taxon>
        <taxon>ecological metagenomes</taxon>
    </lineage>
</organism>
<keyword evidence="7" id="KW-0378">Hydrolase</keyword>
<dbReference type="GO" id="GO:0018759">
    <property type="term" value="F:methenyltetrahydromethanopterin cyclohydrolase activity"/>
    <property type="evidence" value="ECO:0007669"/>
    <property type="project" value="UniProtKB-EC"/>
</dbReference>
<dbReference type="GO" id="GO:0006730">
    <property type="term" value="P:one-carbon metabolic process"/>
    <property type="evidence" value="ECO:0007669"/>
    <property type="project" value="UniProtKB-KW"/>
</dbReference>
<evidence type="ECO:0000256" key="7">
    <source>
        <dbReference type="ARBA" id="ARBA00022801"/>
    </source>
</evidence>
<dbReference type="Gene3D" id="3.30.1030.10">
    <property type="entry name" value="Methenyltetrahydromethanopterin Cyclohydrolase, Chain A, domain 2"/>
    <property type="match status" value="1"/>
</dbReference>
<evidence type="ECO:0000256" key="4">
    <source>
        <dbReference type="ARBA" id="ARBA00020597"/>
    </source>
</evidence>
<evidence type="ECO:0000256" key="2">
    <source>
        <dbReference type="ARBA" id="ARBA00006902"/>
    </source>
</evidence>
<dbReference type="InterPro" id="IPR003209">
    <property type="entry name" value="METHMP_CycHdrlase"/>
</dbReference>
<keyword evidence="6" id="KW-0554">One-carbon metabolism</keyword>
<reference evidence="10" key="1">
    <citation type="submission" date="2019-08" db="EMBL/GenBank/DDBJ databases">
        <authorList>
            <person name="Kucharzyk K."/>
            <person name="Murdoch R.W."/>
            <person name="Higgins S."/>
            <person name="Loffler F."/>
        </authorList>
    </citation>
    <scope>NUCLEOTIDE SEQUENCE</scope>
</reference>
<comment type="subcellular location">
    <subcellularLocation>
        <location evidence="1">Cytoplasm</location>
    </subcellularLocation>
</comment>
<comment type="catalytic activity">
    <reaction evidence="9">
        <text>5,10-methenyl-5,6,7,8-tetrahydromethanopterin + H2O = N(5)-formyl-5,6,7,8-tetrahydromethanopterin + H(+)</text>
        <dbReference type="Rhea" id="RHEA:19053"/>
        <dbReference type="ChEBI" id="CHEBI:15377"/>
        <dbReference type="ChEBI" id="CHEBI:15378"/>
        <dbReference type="ChEBI" id="CHEBI:58018"/>
        <dbReference type="ChEBI" id="CHEBI:58337"/>
        <dbReference type="EC" id="3.5.4.27"/>
    </reaction>
</comment>
<name>A0A645HU73_9ZZZZ</name>
<dbReference type="GO" id="GO:0005737">
    <property type="term" value="C:cytoplasm"/>
    <property type="evidence" value="ECO:0007669"/>
    <property type="project" value="UniProtKB-SubCell"/>
</dbReference>
<proteinExistence type="inferred from homology"/>
<evidence type="ECO:0000256" key="1">
    <source>
        <dbReference type="ARBA" id="ARBA00004496"/>
    </source>
</evidence>
<protein>
    <recommendedName>
        <fullName evidence="4">Methenyltetrahydromethanopterin cyclohydrolase</fullName>
        <ecNumber evidence="3">3.5.4.27</ecNumber>
    </recommendedName>
    <alternativeName>
        <fullName evidence="8">Methenyl-H4MPT cyclohydrolase</fullName>
    </alternativeName>
</protein>
<evidence type="ECO:0000313" key="10">
    <source>
        <dbReference type="EMBL" id="MPN41739.1"/>
    </source>
</evidence>
<dbReference type="AlphaFoldDB" id="A0A645HU73"/>
<evidence type="ECO:0000256" key="6">
    <source>
        <dbReference type="ARBA" id="ARBA00022563"/>
    </source>
</evidence>
<accession>A0A645HU73</accession>
<evidence type="ECO:0000256" key="3">
    <source>
        <dbReference type="ARBA" id="ARBA00012765"/>
    </source>
</evidence>
<comment type="similarity">
    <text evidence="2">Belongs to the MCH family.</text>
</comment>
<keyword evidence="5" id="KW-0963">Cytoplasm</keyword>
<gene>
    <name evidence="10" type="ORF">SDC9_189294</name>
</gene>
<dbReference type="Pfam" id="PF02289">
    <property type="entry name" value="MCH"/>
    <property type="match status" value="1"/>
</dbReference>
<sequence>MAQGLCFRSAPAYGALFADLLEQAGGDFFKIPDMAHINKLAAVTVNEPASGRVFCAGAPEPERLAPYLACSGQAPASIPEKEATAL</sequence>
<evidence type="ECO:0000256" key="9">
    <source>
        <dbReference type="ARBA" id="ARBA00048684"/>
    </source>
</evidence>